<keyword evidence="2" id="KW-0560">Oxidoreductase</keyword>
<comment type="similarity">
    <text evidence="1 3">Belongs to the short-chain dehydrogenases/reductases (SDR) family.</text>
</comment>
<dbReference type="InterPro" id="IPR036291">
    <property type="entry name" value="NAD(P)-bd_dom_sf"/>
</dbReference>
<dbReference type="AlphaFoldDB" id="F6V3N2"/>
<name>F6V3N2_CIOIN</name>
<dbReference type="InterPro" id="IPR002347">
    <property type="entry name" value="SDR_fam"/>
</dbReference>
<accession>F6V3N2</accession>
<dbReference type="PROSITE" id="PS00061">
    <property type="entry name" value="ADH_SHORT"/>
    <property type="match status" value="1"/>
</dbReference>
<reference evidence="4" key="3">
    <citation type="submission" date="2025-09" db="UniProtKB">
        <authorList>
            <consortium name="Ensembl"/>
        </authorList>
    </citation>
    <scope>IDENTIFICATION</scope>
</reference>
<protein>
    <submittedName>
        <fullName evidence="4">Uncharacterized protein</fullName>
    </submittedName>
</protein>
<dbReference type="GO" id="GO:0005829">
    <property type="term" value="C:cytosol"/>
    <property type="evidence" value="ECO:0000318"/>
    <property type="project" value="GO_Central"/>
</dbReference>
<organism evidence="4 5">
    <name type="scientific">Ciona intestinalis</name>
    <name type="common">Transparent sea squirt</name>
    <name type="synonym">Ascidia intestinalis</name>
    <dbReference type="NCBI Taxonomy" id="7719"/>
    <lineage>
        <taxon>Eukaryota</taxon>
        <taxon>Metazoa</taxon>
        <taxon>Chordata</taxon>
        <taxon>Tunicata</taxon>
        <taxon>Ascidiacea</taxon>
        <taxon>Phlebobranchia</taxon>
        <taxon>Cionidae</taxon>
        <taxon>Ciona</taxon>
    </lineage>
</organism>
<dbReference type="Gene3D" id="3.40.50.720">
    <property type="entry name" value="NAD(P)-binding Rossmann-like Domain"/>
    <property type="match status" value="1"/>
</dbReference>
<dbReference type="Pfam" id="PF00106">
    <property type="entry name" value="adh_short"/>
    <property type="match status" value="1"/>
</dbReference>
<dbReference type="PANTHER" id="PTHR43313">
    <property type="entry name" value="SHORT-CHAIN DEHYDROGENASE/REDUCTASE FAMILY 9C"/>
    <property type="match status" value="1"/>
</dbReference>
<dbReference type="Proteomes" id="UP000008144">
    <property type="component" value="Unassembled WGS sequence"/>
</dbReference>
<evidence type="ECO:0000313" key="4">
    <source>
        <dbReference type="Ensembl" id="ENSCINP00000012679.3"/>
    </source>
</evidence>
<evidence type="ECO:0000256" key="3">
    <source>
        <dbReference type="RuleBase" id="RU000363"/>
    </source>
</evidence>
<keyword evidence="5" id="KW-1185">Reference proteome</keyword>
<dbReference type="InterPro" id="IPR020904">
    <property type="entry name" value="Sc_DH/Rdtase_CS"/>
</dbReference>
<dbReference type="GeneTree" id="ENSGT00940000165804"/>
<dbReference type="OMA" id="DDYASEM"/>
<dbReference type="PRINTS" id="PR00080">
    <property type="entry name" value="SDRFAMILY"/>
</dbReference>
<dbReference type="GO" id="GO:0016491">
    <property type="term" value="F:oxidoreductase activity"/>
    <property type="evidence" value="ECO:0000318"/>
    <property type="project" value="GO_Central"/>
</dbReference>
<dbReference type="Ensembl" id="ENSCINT00000012679.3">
    <property type="protein sequence ID" value="ENSCINP00000012679.3"/>
    <property type="gene ID" value="ENSCING00000006141.3"/>
</dbReference>
<evidence type="ECO:0000256" key="2">
    <source>
        <dbReference type="ARBA" id="ARBA00023002"/>
    </source>
</evidence>
<evidence type="ECO:0000313" key="5">
    <source>
        <dbReference type="Proteomes" id="UP000008144"/>
    </source>
</evidence>
<proteinExistence type="inferred from homology"/>
<dbReference type="PANTHER" id="PTHR43313:SF36">
    <property type="entry name" value="D-BETA-HYDROXYBUTYRATE DEHYDROGENASE, MITOCHONDRIAL"/>
    <property type="match status" value="1"/>
</dbReference>
<reference evidence="4" key="2">
    <citation type="submission" date="2025-08" db="UniProtKB">
        <authorList>
            <consortium name="Ensembl"/>
        </authorList>
    </citation>
    <scope>IDENTIFICATION</scope>
</reference>
<dbReference type="FunCoup" id="F6V3N2">
    <property type="interactions" value="1"/>
</dbReference>
<dbReference type="SUPFAM" id="SSF51735">
    <property type="entry name" value="NAD(P)-binding Rossmann-fold domains"/>
    <property type="match status" value="1"/>
</dbReference>
<evidence type="ECO:0000256" key="1">
    <source>
        <dbReference type="ARBA" id="ARBA00006484"/>
    </source>
</evidence>
<dbReference type="InParanoid" id="F6V3N2"/>
<reference evidence="5" key="1">
    <citation type="journal article" date="2002" name="Science">
        <title>The draft genome of Ciona intestinalis: insights into chordate and vertebrate origins.</title>
        <authorList>
            <person name="Dehal P."/>
            <person name="Satou Y."/>
            <person name="Campbell R.K."/>
            <person name="Chapman J."/>
            <person name="Degnan B."/>
            <person name="De Tomaso A."/>
            <person name="Davidson B."/>
            <person name="Di Gregorio A."/>
            <person name="Gelpke M."/>
            <person name="Goodstein D.M."/>
            <person name="Harafuji N."/>
            <person name="Hastings K.E."/>
            <person name="Ho I."/>
            <person name="Hotta K."/>
            <person name="Huang W."/>
            <person name="Kawashima T."/>
            <person name="Lemaire P."/>
            <person name="Martinez D."/>
            <person name="Meinertzhagen I.A."/>
            <person name="Necula S."/>
            <person name="Nonaka M."/>
            <person name="Putnam N."/>
            <person name="Rash S."/>
            <person name="Saiga H."/>
            <person name="Satake M."/>
            <person name="Terry A."/>
            <person name="Yamada L."/>
            <person name="Wang H.G."/>
            <person name="Awazu S."/>
            <person name="Azumi K."/>
            <person name="Boore J."/>
            <person name="Branno M."/>
            <person name="Chin-Bow S."/>
            <person name="DeSantis R."/>
            <person name="Doyle S."/>
            <person name="Francino P."/>
            <person name="Keys D.N."/>
            <person name="Haga S."/>
            <person name="Hayashi H."/>
            <person name="Hino K."/>
            <person name="Imai K.S."/>
            <person name="Inaba K."/>
            <person name="Kano S."/>
            <person name="Kobayashi K."/>
            <person name="Kobayashi M."/>
            <person name="Lee B.I."/>
            <person name="Makabe K.W."/>
            <person name="Manohar C."/>
            <person name="Matassi G."/>
            <person name="Medina M."/>
            <person name="Mochizuki Y."/>
            <person name="Mount S."/>
            <person name="Morishita T."/>
            <person name="Miura S."/>
            <person name="Nakayama A."/>
            <person name="Nishizaka S."/>
            <person name="Nomoto H."/>
            <person name="Ohta F."/>
            <person name="Oishi K."/>
            <person name="Rigoutsos I."/>
            <person name="Sano M."/>
            <person name="Sasaki A."/>
            <person name="Sasakura Y."/>
            <person name="Shoguchi E."/>
            <person name="Shin-i T."/>
            <person name="Spagnuolo A."/>
            <person name="Stainier D."/>
            <person name="Suzuki M.M."/>
            <person name="Tassy O."/>
            <person name="Takatori N."/>
            <person name="Tokuoka M."/>
            <person name="Yagi K."/>
            <person name="Yoshizaki F."/>
            <person name="Wada S."/>
            <person name="Zhang C."/>
            <person name="Hyatt P.D."/>
            <person name="Larimer F."/>
            <person name="Detter C."/>
            <person name="Doggett N."/>
            <person name="Glavina T."/>
            <person name="Hawkins T."/>
            <person name="Richardson P."/>
            <person name="Lucas S."/>
            <person name="Kohara Y."/>
            <person name="Levine M."/>
            <person name="Satoh N."/>
            <person name="Rokhsar D.S."/>
        </authorList>
    </citation>
    <scope>NUCLEOTIDE SEQUENCE [LARGE SCALE GENOMIC DNA]</scope>
</reference>
<dbReference type="HOGENOM" id="CLU_010194_2_0_1"/>
<sequence length="307" mass="34052">MAKSHQKNVVITGCDIPNSYGYELALCLDHQGYVVFAGCTDCNSVGARSLASRGSTRLAVMQIDVTKQDEIDDATEMIQDMIGDEGLWAVVNCAEFYTVAEADWCSVEDYEQSMQVNYLGTVRVTKSLLHLIRRGRGRIVNLSSMAGCLARAGQSAYSASKFALEAFTDSLRQEMLKWGVYVTLVEPAYFPEGSLVLSEPQTSVRLKRVPDHVKEVYGEDYFVDFINSVSRNDPTTQEEDFGNTNRVLHALSEAVTAYSPKVRYFVGSFQDRMVKSASAFLPTVVMDTYLTSGSLSKCVPKVIKEKQ</sequence>
<dbReference type="PRINTS" id="PR00081">
    <property type="entry name" value="GDHRDH"/>
</dbReference>